<dbReference type="EMBL" id="CP000252">
    <property type="protein sequence ID" value="ABC77462.1"/>
    <property type="molecule type" value="Genomic_DNA"/>
</dbReference>
<protein>
    <submittedName>
        <fullName evidence="3">Transcription elongation factor</fullName>
    </submittedName>
</protein>
<dbReference type="GO" id="GO:0070063">
    <property type="term" value="F:RNA polymerase binding"/>
    <property type="evidence" value="ECO:0007669"/>
    <property type="project" value="InterPro"/>
</dbReference>
<feature type="domain" description="Transcription elongation factor GreA/GreB C-terminal" evidence="1">
    <location>
        <begin position="48"/>
        <end position="124"/>
    </location>
</feature>
<reference evidence="3 4" key="1">
    <citation type="journal article" date="2007" name="Proc. Natl. Acad. Sci. U.S.A.">
        <title>The genome of Syntrophus aciditrophicus: life at the thermodynamic limit of microbial growth.</title>
        <authorList>
            <person name="McInerney M.J."/>
            <person name="Rohlin L."/>
            <person name="Mouttaki H."/>
            <person name="Kim U."/>
            <person name="Krupp R.S."/>
            <person name="Rios-Hernandez L."/>
            <person name="Sieber J."/>
            <person name="Struchtemeyer C.G."/>
            <person name="Bhattacharyya A."/>
            <person name="Campbell J.W."/>
            <person name="Gunsalus R.P."/>
        </authorList>
    </citation>
    <scope>NUCLEOTIDE SEQUENCE [LARGE SCALE GENOMIC DNA]</scope>
    <source>
        <strain evidence="3 4">SB</strain>
    </source>
</reference>
<feature type="domain" description="Regulator of nucleoside diphosphate kinase N-terminal" evidence="2">
    <location>
        <begin position="4"/>
        <end position="42"/>
    </location>
</feature>
<dbReference type="InterPro" id="IPR029462">
    <property type="entry name" value="Rnk_N"/>
</dbReference>
<dbReference type="HOGENOM" id="CLU_120358_1_1_7"/>
<dbReference type="InterPro" id="IPR036953">
    <property type="entry name" value="GreA/GreB_C_sf"/>
</dbReference>
<dbReference type="PIRSF" id="PIRSF006092">
    <property type="entry name" value="GreA_GreB"/>
    <property type="match status" value="1"/>
</dbReference>
<dbReference type="Gene3D" id="3.10.50.30">
    <property type="entry name" value="Transcription elongation factor, GreA/GreB, C-terminal domain"/>
    <property type="match status" value="1"/>
</dbReference>
<dbReference type="OrthoDB" id="192847at2"/>
<dbReference type="GO" id="GO:0006354">
    <property type="term" value="P:DNA-templated transcription elongation"/>
    <property type="evidence" value="ECO:0007669"/>
    <property type="project" value="TreeGrafter"/>
</dbReference>
<sequence>MNKRRIYVTEQDMERLEDLLETSKKSEYARSLEAELVNAVVVPSEEMPPDVVTMNSCVCFEDLTTGNRETITLVYPGQANMASGRVSVLAPVGSALIGLSVGQTIEWPMPNGRKRRLRIVEVLYQPEAAGDFHL</sequence>
<dbReference type="FunCoup" id="Q2LTP9">
    <property type="interactions" value="56"/>
</dbReference>
<dbReference type="STRING" id="56780.SYN_01033"/>
<keyword evidence="4" id="KW-1185">Reference proteome</keyword>
<dbReference type="KEGG" id="sat:SYN_01033"/>
<organism evidence="3 4">
    <name type="scientific">Syntrophus aciditrophicus (strain SB)</name>
    <dbReference type="NCBI Taxonomy" id="56780"/>
    <lineage>
        <taxon>Bacteria</taxon>
        <taxon>Pseudomonadati</taxon>
        <taxon>Thermodesulfobacteriota</taxon>
        <taxon>Syntrophia</taxon>
        <taxon>Syntrophales</taxon>
        <taxon>Syntrophaceae</taxon>
        <taxon>Syntrophus</taxon>
    </lineage>
</organism>
<dbReference type="FunFam" id="3.10.50.30:FF:000002">
    <property type="entry name" value="Regulator of nucleoside diphosphate kinase"/>
    <property type="match status" value="1"/>
</dbReference>
<evidence type="ECO:0000259" key="1">
    <source>
        <dbReference type="Pfam" id="PF01272"/>
    </source>
</evidence>
<dbReference type="InterPro" id="IPR001437">
    <property type="entry name" value="Tscrpt_elong_fac_GreA/B_C"/>
</dbReference>
<dbReference type="InParanoid" id="Q2LTP9"/>
<keyword evidence="3" id="KW-0251">Elongation factor</keyword>
<dbReference type="PANTHER" id="PTHR30437">
    <property type="entry name" value="TRANSCRIPTION ELONGATION FACTOR GREA"/>
    <property type="match status" value="1"/>
</dbReference>
<dbReference type="SUPFAM" id="SSF54534">
    <property type="entry name" value="FKBP-like"/>
    <property type="match status" value="1"/>
</dbReference>
<accession>Q2LTP9</accession>
<dbReference type="GO" id="GO:0003746">
    <property type="term" value="F:translation elongation factor activity"/>
    <property type="evidence" value="ECO:0007669"/>
    <property type="project" value="UniProtKB-KW"/>
</dbReference>
<evidence type="ECO:0000313" key="4">
    <source>
        <dbReference type="Proteomes" id="UP000001933"/>
    </source>
</evidence>
<dbReference type="GO" id="GO:0032784">
    <property type="term" value="P:regulation of DNA-templated transcription elongation"/>
    <property type="evidence" value="ECO:0007669"/>
    <property type="project" value="InterPro"/>
</dbReference>
<evidence type="ECO:0000313" key="3">
    <source>
        <dbReference type="EMBL" id="ABC77462.1"/>
    </source>
</evidence>
<proteinExistence type="predicted"/>
<dbReference type="Proteomes" id="UP000001933">
    <property type="component" value="Chromosome"/>
</dbReference>
<keyword evidence="3" id="KW-0648">Protein biosynthesis</keyword>
<name>Q2LTP9_SYNAS</name>
<dbReference type="eggNOG" id="COG0782">
    <property type="taxonomic scope" value="Bacteria"/>
</dbReference>
<gene>
    <name evidence="3" type="ORF">SYN_01033</name>
</gene>
<dbReference type="PANTHER" id="PTHR30437:SF5">
    <property type="entry name" value="REGULATOR OF NUCLEOSIDE DIPHOSPHATE KINASE"/>
    <property type="match status" value="1"/>
</dbReference>
<dbReference type="RefSeq" id="WP_011417484.1">
    <property type="nucleotide sequence ID" value="NC_007759.1"/>
</dbReference>
<dbReference type="Gene3D" id="1.10.286.20">
    <property type="match status" value="1"/>
</dbReference>
<dbReference type="GO" id="GO:0003677">
    <property type="term" value="F:DNA binding"/>
    <property type="evidence" value="ECO:0007669"/>
    <property type="project" value="InterPro"/>
</dbReference>
<dbReference type="InterPro" id="IPR023459">
    <property type="entry name" value="Tscrpt_elong_fac_GreA/B_fam"/>
</dbReference>
<evidence type="ECO:0000259" key="2">
    <source>
        <dbReference type="Pfam" id="PF14760"/>
    </source>
</evidence>
<dbReference type="Pfam" id="PF14760">
    <property type="entry name" value="Rnk_N"/>
    <property type="match status" value="1"/>
</dbReference>
<dbReference type="NCBIfam" id="NF004396">
    <property type="entry name" value="PRK05753.1"/>
    <property type="match status" value="1"/>
</dbReference>
<dbReference type="Pfam" id="PF01272">
    <property type="entry name" value="GreA_GreB"/>
    <property type="match status" value="1"/>
</dbReference>
<dbReference type="AlphaFoldDB" id="Q2LTP9"/>